<dbReference type="AlphaFoldDB" id="A0A443HZB3"/>
<evidence type="ECO:0000313" key="2">
    <source>
        <dbReference type="EMBL" id="RWQ97156.1"/>
    </source>
</evidence>
<dbReference type="GeneID" id="39595540"/>
<reference evidence="2 3" key="1">
    <citation type="journal article" date="2018" name="Front. Microbiol.">
        <title>Genomic and genetic insights into a cosmopolitan fungus, Paecilomyces variotii (Eurotiales).</title>
        <authorList>
            <person name="Urquhart A.S."/>
            <person name="Mondo S.J."/>
            <person name="Makela M.R."/>
            <person name="Hane J.K."/>
            <person name="Wiebenga A."/>
            <person name="He G."/>
            <person name="Mihaltcheva S."/>
            <person name="Pangilinan J."/>
            <person name="Lipzen A."/>
            <person name="Barry K."/>
            <person name="de Vries R.P."/>
            <person name="Grigoriev I.V."/>
            <person name="Idnurm A."/>
        </authorList>
    </citation>
    <scope>NUCLEOTIDE SEQUENCE [LARGE SCALE GENOMIC DNA]</scope>
    <source>
        <strain evidence="2 3">CBS 101075</strain>
    </source>
</reference>
<keyword evidence="3" id="KW-1185">Reference proteome</keyword>
<name>A0A443HZB3_BYSSP</name>
<evidence type="ECO:0000256" key="1">
    <source>
        <dbReference type="SAM" id="MobiDB-lite"/>
    </source>
</evidence>
<proteinExistence type="predicted"/>
<protein>
    <submittedName>
        <fullName evidence="2">Uncharacterized protein</fullName>
    </submittedName>
</protein>
<dbReference type="VEuPathDB" id="FungiDB:C8Q69DRAFT_217528"/>
<organism evidence="2 3">
    <name type="scientific">Byssochlamys spectabilis</name>
    <name type="common">Paecilomyces variotii</name>
    <dbReference type="NCBI Taxonomy" id="264951"/>
    <lineage>
        <taxon>Eukaryota</taxon>
        <taxon>Fungi</taxon>
        <taxon>Dikarya</taxon>
        <taxon>Ascomycota</taxon>
        <taxon>Pezizomycotina</taxon>
        <taxon>Eurotiomycetes</taxon>
        <taxon>Eurotiomycetidae</taxon>
        <taxon>Eurotiales</taxon>
        <taxon>Thermoascaceae</taxon>
        <taxon>Paecilomyces</taxon>
    </lineage>
</organism>
<dbReference type="Proteomes" id="UP000283841">
    <property type="component" value="Unassembled WGS sequence"/>
</dbReference>
<gene>
    <name evidence="2" type="ORF">C8Q69DRAFT_217528</name>
</gene>
<dbReference type="RefSeq" id="XP_028486801.1">
    <property type="nucleotide sequence ID" value="XM_028626263.1"/>
</dbReference>
<evidence type="ECO:0000313" key="3">
    <source>
        <dbReference type="Proteomes" id="UP000283841"/>
    </source>
</evidence>
<feature type="region of interest" description="Disordered" evidence="1">
    <location>
        <begin position="124"/>
        <end position="154"/>
    </location>
</feature>
<dbReference type="EMBL" id="RCNU01000003">
    <property type="protein sequence ID" value="RWQ97156.1"/>
    <property type="molecule type" value="Genomic_DNA"/>
</dbReference>
<sequence>MSSNTHCEADMNHCNSGFLDMECAPKRYAFRGTQQFWDIWEMQWKAQDSEWVLFTDVDEETFTRDFLNSPDKIIRKSWNSYDKTNQLLLTKMPISSEHGAAASGFEAKMTLALAHMGLESKVTGSGSAGHRGYDGGKQPDCQWRPTRPPPGRSKEWPTVVVEVAVSESASKAMSDVRWWLRQGDGDVQIVVILRVDRQGPKITLEKWGRGSNEQPHRHSSVVVYKNSNQPIKVDDGPLVIEFEKLFLRAPDCPKEKDIILGDEELKGLAKRIWNAQGFYDEE</sequence>
<comment type="caution">
    <text evidence="2">The sequence shown here is derived from an EMBL/GenBank/DDBJ whole genome shotgun (WGS) entry which is preliminary data.</text>
</comment>
<accession>A0A443HZB3</accession>